<dbReference type="AlphaFoldDB" id="A0A2N5T8A9"/>
<reference evidence="14 15" key="1">
    <citation type="submission" date="2017-11" db="EMBL/GenBank/DDBJ databases">
        <title>De novo assembly and phasing of dikaryotic genomes from two isolates of Puccinia coronata f. sp. avenae, the causal agent of oat crown rust.</title>
        <authorList>
            <person name="Miller M.E."/>
            <person name="Zhang Y."/>
            <person name="Omidvar V."/>
            <person name="Sperschneider J."/>
            <person name="Schwessinger B."/>
            <person name="Raley C."/>
            <person name="Palmer J.M."/>
            <person name="Garnica D."/>
            <person name="Upadhyaya N."/>
            <person name="Rathjen J."/>
            <person name="Taylor J.M."/>
            <person name="Park R.F."/>
            <person name="Dodds P.N."/>
            <person name="Hirsch C.D."/>
            <person name="Kianian S.F."/>
            <person name="Figueroa M."/>
        </authorList>
    </citation>
    <scope>NUCLEOTIDE SEQUENCE [LARGE SCALE GENOMIC DNA]</scope>
    <source>
        <strain evidence="14">12NC29</strain>
    </source>
</reference>
<dbReference type="PANTHER" id="PTHR48077">
    <property type="entry name" value="TRYPTOPHAN SYNTHASE-RELATED"/>
    <property type="match status" value="1"/>
</dbReference>
<keyword evidence="7 11" id="KW-0663">Pyridoxal phosphate</keyword>
<dbReference type="UniPathway" id="UPA00035">
    <property type="reaction ID" value="UER00044"/>
</dbReference>
<evidence type="ECO:0000256" key="4">
    <source>
        <dbReference type="ARBA" id="ARBA00012043"/>
    </source>
</evidence>
<evidence type="ECO:0000313" key="14">
    <source>
        <dbReference type="EMBL" id="PLW21737.1"/>
    </source>
</evidence>
<protein>
    <recommendedName>
        <fullName evidence="4 11">Tryptophan synthase</fullName>
        <ecNumber evidence="4 11">4.2.1.20</ecNumber>
    </recommendedName>
</protein>
<dbReference type="InterPro" id="IPR036052">
    <property type="entry name" value="TrpB-like_PALP_sf"/>
</dbReference>
<keyword evidence="15" id="KW-1185">Reference proteome</keyword>
<evidence type="ECO:0000256" key="7">
    <source>
        <dbReference type="ARBA" id="ARBA00022898"/>
    </source>
</evidence>
<comment type="function">
    <text evidence="2">The alpha subunit is responsible for the aldol cleavage of indoleglycerol phosphate to indole and glyceraldehyde 3-phosphate.</text>
</comment>
<dbReference type="Proteomes" id="UP000235388">
    <property type="component" value="Unassembled WGS sequence"/>
</dbReference>
<dbReference type="CDD" id="cd06446">
    <property type="entry name" value="Trp-synth_B"/>
    <property type="match status" value="1"/>
</dbReference>
<dbReference type="Pfam" id="PF00291">
    <property type="entry name" value="PALP"/>
    <property type="match status" value="1"/>
</dbReference>
<keyword evidence="5 11" id="KW-0028">Amino-acid biosynthesis</keyword>
<evidence type="ECO:0000256" key="1">
    <source>
        <dbReference type="ARBA" id="ARBA00001933"/>
    </source>
</evidence>
<dbReference type="GO" id="GO:0004834">
    <property type="term" value="F:tryptophan synthase activity"/>
    <property type="evidence" value="ECO:0007669"/>
    <property type="project" value="UniProtKB-EC"/>
</dbReference>
<keyword evidence="12" id="KW-0472">Membrane</keyword>
<dbReference type="InterPro" id="IPR002028">
    <property type="entry name" value="Trp_synthase_suA"/>
</dbReference>
<dbReference type="SUPFAM" id="SSF51366">
    <property type="entry name" value="Ribulose-phoshate binding barrel"/>
    <property type="match status" value="1"/>
</dbReference>
<dbReference type="FunFam" id="3.40.50.1100:FF:000004">
    <property type="entry name" value="Tryptophan synthase beta chain"/>
    <property type="match status" value="1"/>
</dbReference>
<name>A0A2N5T8A9_9BASI</name>
<keyword evidence="12" id="KW-0812">Transmembrane</keyword>
<dbReference type="Pfam" id="PF00290">
    <property type="entry name" value="Trp_syntA"/>
    <property type="match status" value="1"/>
</dbReference>
<dbReference type="InterPro" id="IPR001926">
    <property type="entry name" value="TrpB-like_PALP"/>
</dbReference>
<organism evidence="14 15">
    <name type="scientific">Puccinia coronata f. sp. avenae</name>
    <dbReference type="NCBI Taxonomy" id="200324"/>
    <lineage>
        <taxon>Eukaryota</taxon>
        <taxon>Fungi</taxon>
        <taxon>Dikarya</taxon>
        <taxon>Basidiomycota</taxon>
        <taxon>Pucciniomycotina</taxon>
        <taxon>Pucciniomycetes</taxon>
        <taxon>Pucciniales</taxon>
        <taxon>Pucciniaceae</taxon>
        <taxon>Puccinia</taxon>
    </lineage>
</organism>
<dbReference type="OrthoDB" id="10050244at2759"/>
<comment type="cofactor">
    <cofactor evidence="1 11">
        <name>pyridoxal 5'-phosphate</name>
        <dbReference type="ChEBI" id="CHEBI:597326"/>
    </cofactor>
</comment>
<evidence type="ECO:0000256" key="10">
    <source>
        <dbReference type="ARBA" id="ARBA00049047"/>
    </source>
</evidence>
<dbReference type="EMBL" id="PGCJ01000780">
    <property type="protein sequence ID" value="PLW21737.1"/>
    <property type="molecule type" value="Genomic_DNA"/>
</dbReference>
<dbReference type="HAMAP" id="MF_00131">
    <property type="entry name" value="Trp_synth_alpha"/>
    <property type="match status" value="1"/>
</dbReference>
<dbReference type="InterPro" id="IPR023026">
    <property type="entry name" value="Trp_synth_beta/beta-like"/>
</dbReference>
<feature type="transmembrane region" description="Helical" evidence="12">
    <location>
        <begin position="21"/>
        <end position="46"/>
    </location>
</feature>
<evidence type="ECO:0000256" key="2">
    <source>
        <dbReference type="ARBA" id="ARBA00003365"/>
    </source>
</evidence>
<evidence type="ECO:0000256" key="3">
    <source>
        <dbReference type="ARBA" id="ARBA00004733"/>
    </source>
</evidence>
<evidence type="ECO:0000256" key="8">
    <source>
        <dbReference type="ARBA" id="ARBA00023141"/>
    </source>
</evidence>
<dbReference type="Gene3D" id="3.40.50.1100">
    <property type="match status" value="2"/>
</dbReference>
<keyword evidence="8 11" id="KW-0057">Aromatic amino acid biosynthesis</keyword>
<dbReference type="InterPro" id="IPR013785">
    <property type="entry name" value="Aldolase_TIM"/>
</dbReference>
<evidence type="ECO:0000256" key="12">
    <source>
        <dbReference type="SAM" id="Phobius"/>
    </source>
</evidence>
<dbReference type="InterPro" id="IPR011060">
    <property type="entry name" value="RibuloseP-bd_barrel"/>
</dbReference>
<dbReference type="HAMAP" id="MF_00133">
    <property type="entry name" value="Trp_synth_beta"/>
    <property type="match status" value="1"/>
</dbReference>
<evidence type="ECO:0000256" key="11">
    <source>
        <dbReference type="RuleBase" id="RU003663"/>
    </source>
</evidence>
<gene>
    <name evidence="14" type="ORF">PCANC_02893</name>
</gene>
<dbReference type="Gene3D" id="3.20.20.70">
    <property type="entry name" value="Aldolase class I"/>
    <property type="match status" value="1"/>
</dbReference>
<accession>A0A2N5T8A9</accession>
<dbReference type="SUPFAM" id="SSF53686">
    <property type="entry name" value="Tryptophan synthase beta subunit-like PLP-dependent enzymes"/>
    <property type="match status" value="1"/>
</dbReference>
<proteinExistence type="inferred from homology"/>
<comment type="caution">
    <text evidence="14">The sequence shown here is derived from an EMBL/GenBank/DDBJ whole genome shotgun (WGS) entry which is preliminary data.</text>
</comment>
<keyword evidence="6 11" id="KW-0822">Tryptophan biosynthesis</keyword>
<evidence type="ECO:0000259" key="13">
    <source>
        <dbReference type="Pfam" id="PF00291"/>
    </source>
</evidence>
<feature type="domain" description="Tryptophan synthase beta chain-like PALP" evidence="13">
    <location>
        <begin position="401"/>
        <end position="724"/>
    </location>
</feature>
<evidence type="ECO:0000256" key="6">
    <source>
        <dbReference type="ARBA" id="ARBA00022822"/>
    </source>
</evidence>
<keyword evidence="12" id="KW-1133">Transmembrane helix</keyword>
<evidence type="ECO:0000256" key="9">
    <source>
        <dbReference type="ARBA" id="ARBA00023239"/>
    </source>
</evidence>
<dbReference type="GO" id="GO:0005737">
    <property type="term" value="C:cytoplasm"/>
    <property type="evidence" value="ECO:0007669"/>
    <property type="project" value="TreeGrafter"/>
</dbReference>
<sequence length="737" mass="79081">MSSLDHLLLYFKENNKIAKKTLFVSFYIILTINFSRSYILSFLPFFSDCSTKTMAHHLQRVFQDKASQKLPVFVAFITAGYPSPQLTAPLLLAMEAGGVDVIELGIPYSEPFVDGPVIQECHQVALWYKVNLKMCFKFIAEARSMGLNVPVILMGYYNSVFAYGEQSAVVEAKQAGANGFLIPDLPIDEAAQFQRLCAGAGLSYVPLVAPNATDSRIRLLASKADSFIYVISQLGPTGARDEVSNSVPELVARIRKLAVGAGGKHVPLVVGFGISTAAQFRYVGSLADGVVVGSKLAEAINSQGIPIATLTKFCEEICGRSPAGSSAPLLPEIKKLLTATSSRDSSQTGTAIGRFGVFGGRYIPEAFVSSLVELEACHRQAMADPAFQAELRTQYEAMNRPSGLYFAQRLSAHVGGAKIWFKREDLTQTGSHNINNVLGQILLARRMGKTRIIADSAAGHHGFATASLCAKFAMPCVIYMGEQDVRRRPESVRKIEALGAKVVTVSSGHKKLKDAIHHAMSAWATDFRGTHYLIGSAIGPAPFPTIVRDFQSVIGKEIKEQLQASQGKLPDAVVACVGGGSNAIGAFHAFIEEPSVRLVGVEAGGSGIDDEQQSASLSKGCRGIMHGSLTYVLQDGEAGRIYDSRSIAAGLDYPAVGPELAWLKESGRAEFCAATDFEAIQGIKICLEFEHILPAIESAHAVNKTIHVAKELGKSADVVLCLSGRGDPNFEGVLSQT</sequence>
<dbReference type="InterPro" id="IPR006654">
    <property type="entry name" value="Trp_synth_beta"/>
</dbReference>
<dbReference type="NCBIfam" id="TIGR00263">
    <property type="entry name" value="trpB"/>
    <property type="match status" value="1"/>
</dbReference>
<evidence type="ECO:0000256" key="5">
    <source>
        <dbReference type="ARBA" id="ARBA00022605"/>
    </source>
</evidence>
<dbReference type="NCBIfam" id="TIGR00262">
    <property type="entry name" value="trpA"/>
    <property type="match status" value="1"/>
</dbReference>
<dbReference type="STRING" id="200324.A0A2N5T8A9"/>
<evidence type="ECO:0000313" key="15">
    <source>
        <dbReference type="Proteomes" id="UP000235388"/>
    </source>
</evidence>
<keyword evidence="9 11" id="KW-0456">Lyase</keyword>
<dbReference type="FunFam" id="3.20.20.70:FF:000037">
    <property type="entry name" value="Tryptophan synthase alpha chain"/>
    <property type="match status" value="1"/>
</dbReference>
<dbReference type="EC" id="4.2.1.20" evidence="4 11"/>
<dbReference type="PANTHER" id="PTHR48077:SF3">
    <property type="entry name" value="TRYPTOPHAN SYNTHASE"/>
    <property type="match status" value="1"/>
</dbReference>
<comment type="catalytic activity">
    <reaction evidence="10 11">
        <text>(1S,2R)-1-C-(indol-3-yl)glycerol 3-phosphate + L-serine = D-glyceraldehyde 3-phosphate + L-tryptophan + H2O</text>
        <dbReference type="Rhea" id="RHEA:10532"/>
        <dbReference type="ChEBI" id="CHEBI:15377"/>
        <dbReference type="ChEBI" id="CHEBI:33384"/>
        <dbReference type="ChEBI" id="CHEBI:57912"/>
        <dbReference type="ChEBI" id="CHEBI:58866"/>
        <dbReference type="ChEBI" id="CHEBI:59776"/>
        <dbReference type="EC" id="4.2.1.20"/>
    </reaction>
</comment>
<comment type="pathway">
    <text evidence="3 11">Amino-acid biosynthesis; L-tryptophan biosynthesis; L-tryptophan from chorismate: step 5/5.</text>
</comment>
<dbReference type="CDD" id="cd04724">
    <property type="entry name" value="Tryptophan_synthase_alpha"/>
    <property type="match status" value="1"/>
</dbReference>